<keyword evidence="2" id="KW-0560">Oxidoreductase</keyword>
<gene>
    <name evidence="4" type="ORF">PSRA_1070</name>
</gene>
<dbReference type="PANTHER" id="PTHR10204">
    <property type="entry name" value="NAD P H OXIDOREDUCTASE-RELATED"/>
    <property type="match status" value="1"/>
</dbReference>
<keyword evidence="5" id="KW-1185">Reference proteome</keyword>
<dbReference type="Proteomes" id="UP000216725">
    <property type="component" value="Unassembled WGS sequence"/>
</dbReference>
<sequence>MRTLVIFSNPDPTSLTASVARTWAQAASEADGDEASVIDLSEAGFNPAYTLEDRRHYNDPSAPMPQDVVPYQEALDKADVIVFISPIYWYTMTAMMKGFFDRVICRGFAYHPEDSTPYRLAGKTARFVALTGAAEEWYAEGGVGEALELQIVRNTFNKYCGVDDVEIEYVDHTGEDDPALRASQLDETRRRALAALASARG</sequence>
<dbReference type="GO" id="GO:0003955">
    <property type="term" value="F:NAD(P)H dehydrogenase (quinone) activity"/>
    <property type="evidence" value="ECO:0007669"/>
    <property type="project" value="TreeGrafter"/>
</dbReference>
<evidence type="ECO:0000256" key="1">
    <source>
        <dbReference type="ARBA" id="ARBA00006252"/>
    </source>
</evidence>
<dbReference type="InterPro" id="IPR051545">
    <property type="entry name" value="NAD(P)H_dehydrogenase_qn"/>
</dbReference>
<evidence type="ECO:0000259" key="3">
    <source>
        <dbReference type="Pfam" id="PF02525"/>
    </source>
</evidence>
<dbReference type="Pfam" id="PF02525">
    <property type="entry name" value="Flavodoxin_2"/>
    <property type="match status" value="1"/>
</dbReference>
<dbReference type="InterPro" id="IPR029039">
    <property type="entry name" value="Flavoprotein-like_sf"/>
</dbReference>
<dbReference type="EMBL" id="MWWR01000007">
    <property type="protein sequence ID" value="OZG51673.1"/>
    <property type="molecule type" value="Genomic_DNA"/>
</dbReference>
<evidence type="ECO:0000313" key="5">
    <source>
        <dbReference type="Proteomes" id="UP000216725"/>
    </source>
</evidence>
<accession>A0A261EXV8</accession>
<comment type="similarity">
    <text evidence="1">Belongs to the NAD(P)H dehydrogenase (quinone) family.</text>
</comment>
<organism evidence="4 5">
    <name type="scientific">Pseudoscardovia radai</name>
    <dbReference type="NCBI Taxonomy" id="987066"/>
    <lineage>
        <taxon>Bacteria</taxon>
        <taxon>Bacillati</taxon>
        <taxon>Actinomycetota</taxon>
        <taxon>Actinomycetes</taxon>
        <taxon>Bifidobacteriales</taxon>
        <taxon>Bifidobacteriaceae</taxon>
        <taxon>Pseudoscardovia</taxon>
    </lineage>
</organism>
<proteinExistence type="inferred from homology"/>
<dbReference type="PANTHER" id="PTHR10204:SF34">
    <property type="entry name" value="NAD(P)H DEHYDROGENASE [QUINONE] 1 ISOFORM 1"/>
    <property type="match status" value="1"/>
</dbReference>
<dbReference type="Gene3D" id="3.40.50.360">
    <property type="match status" value="1"/>
</dbReference>
<dbReference type="AlphaFoldDB" id="A0A261EXV8"/>
<comment type="caution">
    <text evidence="4">The sequence shown here is derived from an EMBL/GenBank/DDBJ whole genome shotgun (WGS) entry which is preliminary data.</text>
</comment>
<dbReference type="RefSeq" id="WP_094660881.1">
    <property type="nucleotide sequence ID" value="NZ_MWWR01000007.1"/>
</dbReference>
<evidence type="ECO:0000313" key="4">
    <source>
        <dbReference type="EMBL" id="OZG51673.1"/>
    </source>
</evidence>
<name>A0A261EXV8_9BIFI</name>
<dbReference type="SUPFAM" id="SSF52218">
    <property type="entry name" value="Flavoproteins"/>
    <property type="match status" value="1"/>
</dbReference>
<reference evidence="4 5" key="1">
    <citation type="journal article" date="2017" name="BMC Genomics">
        <title>Comparative genomic and phylogenomic analyses of the Bifidobacteriaceae family.</title>
        <authorList>
            <person name="Lugli G.A."/>
            <person name="Milani C."/>
            <person name="Turroni F."/>
            <person name="Duranti S."/>
            <person name="Mancabelli L."/>
            <person name="Mangifesta M."/>
            <person name="Ferrario C."/>
            <person name="Modesto M."/>
            <person name="Mattarelli P."/>
            <person name="Jiri K."/>
            <person name="van Sinderen D."/>
            <person name="Ventura M."/>
        </authorList>
    </citation>
    <scope>NUCLEOTIDE SEQUENCE [LARGE SCALE GENOMIC DNA]</scope>
    <source>
        <strain evidence="4 5">DSM 24742</strain>
    </source>
</reference>
<dbReference type="InterPro" id="IPR003680">
    <property type="entry name" value="Flavodoxin_fold"/>
</dbReference>
<dbReference type="OrthoDB" id="9798454at2"/>
<dbReference type="GO" id="GO:0005829">
    <property type="term" value="C:cytosol"/>
    <property type="evidence" value="ECO:0007669"/>
    <property type="project" value="TreeGrafter"/>
</dbReference>
<protein>
    <submittedName>
        <fullName evidence="4">NAD(P)H dehydrogenase</fullName>
    </submittedName>
</protein>
<evidence type="ECO:0000256" key="2">
    <source>
        <dbReference type="ARBA" id="ARBA00023002"/>
    </source>
</evidence>
<feature type="domain" description="Flavodoxin-like fold" evidence="3">
    <location>
        <begin position="1"/>
        <end position="190"/>
    </location>
</feature>